<gene>
    <name evidence="8" type="ORF">COW99_00850</name>
</gene>
<evidence type="ECO:0000256" key="4">
    <source>
        <dbReference type="ARBA" id="ARBA00023136"/>
    </source>
</evidence>
<accession>A0A2H0BWY7</accession>
<dbReference type="EMBL" id="PCTA01000005">
    <property type="protein sequence ID" value="PIP62049.1"/>
    <property type="molecule type" value="Genomic_DNA"/>
</dbReference>
<dbReference type="InterPro" id="IPR011990">
    <property type="entry name" value="TPR-like_helical_dom_sf"/>
</dbReference>
<dbReference type="Pfam" id="PF04932">
    <property type="entry name" value="Wzy_C"/>
    <property type="match status" value="1"/>
</dbReference>
<evidence type="ECO:0000256" key="6">
    <source>
        <dbReference type="SAM" id="Phobius"/>
    </source>
</evidence>
<feature type="transmembrane region" description="Helical" evidence="6">
    <location>
        <begin position="76"/>
        <end position="94"/>
    </location>
</feature>
<keyword evidence="2 6" id="KW-0812">Transmembrane</keyword>
<feature type="transmembrane region" description="Helical" evidence="6">
    <location>
        <begin position="175"/>
        <end position="199"/>
    </location>
</feature>
<feature type="non-terminal residue" evidence="8">
    <location>
        <position position="1"/>
    </location>
</feature>
<evidence type="ECO:0000313" key="9">
    <source>
        <dbReference type="Proteomes" id="UP000231246"/>
    </source>
</evidence>
<comment type="subcellular location">
    <subcellularLocation>
        <location evidence="1">Membrane</location>
        <topology evidence="1">Multi-pass membrane protein</topology>
    </subcellularLocation>
</comment>
<feature type="transmembrane region" description="Helical" evidence="6">
    <location>
        <begin position="264"/>
        <end position="282"/>
    </location>
</feature>
<dbReference type="GO" id="GO:0016020">
    <property type="term" value="C:membrane"/>
    <property type="evidence" value="ECO:0007669"/>
    <property type="project" value="UniProtKB-SubCell"/>
</dbReference>
<reference evidence="8 9" key="1">
    <citation type="submission" date="2017-09" db="EMBL/GenBank/DDBJ databases">
        <title>Depth-based differentiation of microbial function through sediment-hosted aquifers and enrichment of novel symbionts in the deep terrestrial subsurface.</title>
        <authorList>
            <person name="Probst A.J."/>
            <person name="Ladd B."/>
            <person name="Jarett J.K."/>
            <person name="Geller-Mcgrath D.E."/>
            <person name="Sieber C.M."/>
            <person name="Emerson J.B."/>
            <person name="Anantharaman K."/>
            <person name="Thomas B.C."/>
            <person name="Malmstrom R."/>
            <person name="Stieglmeier M."/>
            <person name="Klingl A."/>
            <person name="Woyke T."/>
            <person name="Ryan C.M."/>
            <person name="Banfield J.F."/>
        </authorList>
    </citation>
    <scope>NUCLEOTIDE SEQUENCE [LARGE SCALE GENOMIC DNA]</scope>
    <source>
        <strain evidence="8">CG22_combo_CG10-13_8_21_14_all_38_20</strain>
    </source>
</reference>
<dbReference type="InterPro" id="IPR051533">
    <property type="entry name" value="WaaL-like"/>
</dbReference>
<evidence type="ECO:0000313" key="8">
    <source>
        <dbReference type="EMBL" id="PIP62049.1"/>
    </source>
</evidence>
<dbReference type="SMART" id="SM00028">
    <property type="entry name" value="TPR"/>
    <property type="match status" value="2"/>
</dbReference>
<dbReference type="InterPro" id="IPR007016">
    <property type="entry name" value="O-antigen_ligase-rel_domated"/>
</dbReference>
<dbReference type="PANTHER" id="PTHR37422">
    <property type="entry name" value="TEICHURONIC ACID BIOSYNTHESIS PROTEIN TUAE"/>
    <property type="match status" value="1"/>
</dbReference>
<comment type="caution">
    <text evidence="8">The sequence shown here is derived from an EMBL/GenBank/DDBJ whole genome shotgun (WGS) entry which is preliminary data.</text>
</comment>
<keyword evidence="5" id="KW-0802">TPR repeat</keyword>
<protein>
    <recommendedName>
        <fullName evidence="7">O-antigen ligase-related domain-containing protein</fullName>
    </recommendedName>
</protein>
<dbReference type="AlphaFoldDB" id="A0A2H0BWY7"/>
<evidence type="ECO:0000256" key="3">
    <source>
        <dbReference type="ARBA" id="ARBA00022989"/>
    </source>
</evidence>
<feature type="domain" description="O-antigen ligase-related" evidence="7">
    <location>
        <begin position="31"/>
        <end position="188"/>
    </location>
</feature>
<dbReference type="SUPFAM" id="SSF48452">
    <property type="entry name" value="TPR-like"/>
    <property type="match status" value="1"/>
</dbReference>
<evidence type="ECO:0000256" key="2">
    <source>
        <dbReference type="ARBA" id="ARBA00022692"/>
    </source>
</evidence>
<organism evidence="8 9">
    <name type="scientific">Candidatus Roizmanbacteria bacterium CG22_combo_CG10-13_8_21_14_all_38_20</name>
    <dbReference type="NCBI Taxonomy" id="1974862"/>
    <lineage>
        <taxon>Bacteria</taxon>
        <taxon>Candidatus Roizmaniibacteriota</taxon>
    </lineage>
</organism>
<proteinExistence type="predicted"/>
<evidence type="ECO:0000256" key="5">
    <source>
        <dbReference type="PROSITE-ProRule" id="PRU00339"/>
    </source>
</evidence>
<feature type="transmembrane region" description="Helical" evidence="6">
    <location>
        <begin position="46"/>
        <end position="64"/>
    </location>
</feature>
<evidence type="ECO:0000259" key="7">
    <source>
        <dbReference type="Pfam" id="PF04932"/>
    </source>
</evidence>
<keyword evidence="3 6" id="KW-1133">Transmembrane helix</keyword>
<feature type="repeat" description="TPR" evidence="5">
    <location>
        <begin position="407"/>
        <end position="440"/>
    </location>
</feature>
<dbReference type="Gene3D" id="1.25.40.10">
    <property type="entry name" value="Tetratricopeptide repeat domain"/>
    <property type="match status" value="1"/>
</dbReference>
<dbReference type="Proteomes" id="UP000231246">
    <property type="component" value="Unassembled WGS sequence"/>
</dbReference>
<name>A0A2H0BWY7_9BACT</name>
<feature type="transmembrane region" description="Helical" evidence="6">
    <location>
        <begin position="220"/>
        <end position="244"/>
    </location>
</feature>
<dbReference type="PROSITE" id="PS50005">
    <property type="entry name" value="TPR"/>
    <property type="match status" value="1"/>
</dbReference>
<keyword evidence="4 6" id="KW-0472">Membrane</keyword>
<feature type="transmembrane region" description="Helical" evidence="6">
    <location>
        <begin position="22"/>
        <end position="40"/>
    </location>
</feature>
<dbReference type="InterPro" id="IPR019734">
    <property type="entry name" value="TPR_rpt"/>
</dbReference>
<evidence type="ECO:0000256" key="1">
    <source>
        <dbReference type="ARBA" id="ARBA00004141"/>
    </source>
</evidence>
<sequence length="529" mass="60131">AVYMLFHIFIALLFMWREWKNVNLRWMYGLLIVFQLFILYHTATRGAILGLIGGLLVVAFLNLFNKDEEARTVKKLSTGLLVGILVLVGGFFLAKDSSFVNNNPVLARFASLTTEEIKSQGRYFIWPMAVDGFKERPILGWGQGNFNYVFQEYYRPEMYILEPWFDRAHNIFLDWMVSGGILGLLAYLSLYLSLLYIIWWKDSLLTHAEKSILTGLLAGYFFHNFFVFDHLVSYVLFFSLLGYIHSRREGEVLWKHSVSQEKVNVIALPVVTLAMISMVYFVNIRPIFANLNLIDALQNLQTGAFEPKVASNNFRQAYSGTVLGREEILEHMALNTTAILSSDLMSVEEKNDYFAFVTQASIDEASRKSDDARIQLVVGSFLSSTSASMNEAFKYLNRAKELMPNKQQVYFELGSAYINADRPADALEAFKYAYELAPDYNEAKVIYLIGAIYAGDRALENSLLDKLSPEVIANDKRVVSAYLNLASMNIKAGRQAQAIALLQRASQIVPAYKEQVDKFIIQIQNGEIK</sequence>
<dbReference type="PANTHER" id="PTHR37422:SF13">
    <property type="entry name" value="LIPOPOLYSACCHARIDE BIOSYNTHESIS PROTEIN PA4999-RELATED"/>
    <property type="match status" value="1"/>
</dbReference>